<accession>A0A2R4M0N1</accession>
<dbReference type="EMBL" id="CP028475">
    <property type="protein sequence ID" value="AVW90678.1"/>
    <property type="molecule type" value="Genomic_DNA"/>
</dbReference>
<organism evidence="1 2">
    <name type="scientific">Celeribacter baekdonensis</name>
    <dbReference type="NCBI Taxonomy" id="875171"/>
    <lineage>
        <taxon>Bacteria</taxon>
        <taxon>Pseudomonadati</taxon>
        <taxon>Pseudomonadota</taxon>
        <taxon>Alphaproteobacteria</taxon>
        <taxon>Rhodobacterales</taxon>
        <taxon>Roseobacteraceae</taxon>
        <taxon>Celeribacter</taxon>
    </lineage>
</organism>
<name>A0A2R4M0N1_9RHOB</name>
<evidence type="ECO:0000313" key="2">
    <source>
        <dbReference type="Proteomes" id="UP000241447"/>
    </source>
</evidence>
<reference evidence="1 2" key="1">
    <citation type="submission" date="2018-03" db="EMBL/GenBank/DDBJ databases">
        <title>The Complete Genome of Celeribacter baekdonensis strain LH4, a Thiosulfate-Oxidizing Alphaproteobacterium Isolated from Gulf of Mexico Continental Slope Sediments.</title>
        <authorList>
            <person name="Flood B.E."/>
            <person name="Bailey J.V."/>
            <person name="Leprich D."/>
        </authorList>
    </citation>
    <scope>NUCLEOTIDE SEQUENCE [LARGE SCALE GENOMIC DNA]</scope>
    <source>
        <strain evidence="1 2">LH4</strain>
    </source>
</reference>
<dbReference type="AlphaFoldDB" id="A0A2R4M0N1"/>
<proteinExistence type="predicted"/>
<evidence type="ECO:0000313" key="1">
    <source>
        <dbReference type="EMBL" id="AVW90678.1"/>
    </source>
</evidence>
<dbReference type="RefSeq" id="WP_107718942.1">
    <property type="nucleotide sequence ID" value="NZ_CP028475.1"/>
</dbReference>
<dbReference type="OrthoDB" id="9800654at2"/>
<protein>
    <submittedName>
        <fullName evidence="1">Uncharacterized protein</fullName>
    </submittedName>
</protein>
<dbReference type="Proteomes" id="UP000241447">
    <property type="component" value="Chromosome"/>
</dbReference>
<gene>
    <name evidence="1" type="ORF">DA792_05885</name>
</gene>
<sequence length="243" mass="27742">MFSDRLLAALGAWQNGWREDRTRRIPITEELLEAISEQRLPERFVTCTEICFRKRFLVPNNQQNGGDLGPLFLNGNIDEGVASWTTDPKFAQEFKDPLRDGTFSAVFAHRPNADEVVLNVPALWSDPAFRARVAEFEEGNGLNAKALTYFRFRQSEVILTATLRYDEVHAVCGRSSPFEVLCELQGLTTDAERDSYWKELVAANKFPEEPCWIAGPRVKNVLERTKVKFLNQFGDVIDKVIDR</sequence>
<dbReference type="KEGG" id="cbak:DA792_05885"/>